<evidence type="ECO:0008006" key="3">
    <source>
        <dbReference type="Google" id="ProtNLM"/>
    </source>
</evidence>
<dbReference type="EMBL" id="JAPMOU010000051">
    <property type="protein sequence ID" value="MDE1465073.1"/>
    <property type="molecule type" value="Genomic_DNA"/>
</dbReference>
<reference evidence="1 2" key="1">
    <citation type="submission" date="2022-11" db="EMBL/GenBank/DDBJ databases">
        <title>Spartinivicinus poritis sp. nov., isolated from scleractinian coral Porites lutea.</title>
        <authorList>
            <person name="Zhang G."/>
            <person name="Cai L."/>
            <person name="Wei Q."/>
        </authorList>
    </citation>
    <scope>NUCLEOTIDE SEQUENCE [LARGE SCALE GENOMIC DNA]</scope>
    <source>
        <strain evidence="1 2">A2-2</strain>
    </source>
</reference>
<dbReference type="RefSeq" id="WP_274691384.1">
    <property type="nucleotide sequence ID" value="NZ_JAPMOU010000051.1"/>
</dbReference>
<evidence type="ECO:0000313" key="2">
    <source>
        <dbReference type="Proteomes" id="UP001528823"/>
    </source>
</evidence>
<dbReference type="Proteomes" id="UP001528823">
    <property type="component" value="Unassembled WGS sequence"/>
</dbReference>
<organism evidence="1 2">
    <name type="scientific">Spartinivicinus poritis</name>
    <dbReference type="NCBI Taxonomy" id="2994640"/>
    <lineage>
        <taxon>Bacteria</taxon>
        <taxon>Pseudomonadati</taxon>
        <taxon>Pseudomonadota</taxon>
        <taxon>Gammaproteobacteria</taxon>
        <taxon>Oceanospirillales</taxon>
        <taxon>Zooshikellaceae</taxon>
        <taxon>Spartinivicinus</taxon>
    </lineage>
</organism>
<keyword evidence="2" id="KW-1185">Reference proteome</keyword>
<gene>
    <name evidence="1" type="ORF">ORQ98_24225</name>
</gene>
<protein>
    <recommendedName>
        <fullName evidence="3">Phage protein</fullName>
    </recommendedName>
</protein>
<proteinExistence type="predicted"/>
<sequence length="356" mass="40804">MNPFKGVNFRHQDREFAELRRQLRQNRGSARRTLSPNQIRMAIRTGEMPPNAEVLIGTREDGTPFTIEDLTGFAQAQQRLAKQFGSAKGVPMDQLIASSRAIDVERANVEIRSARLYKIHGSTLTFSVTASGKYQAQFHQVKVRLEDWWRHLTDAGNVNRAMTQTLAGPVSFDCDCGRHQFWYRYVATVGGFAIQPYEKDFPKVRNPQLRGCCCKHVLKVFRTLKSPTVKTQLTQQMIRQAEQAGFAGDTRHQFMTRQDHQQLSRARVGELNQEKIRAELARQVNLALRRHVNKPANRNKINRARTKMTQQLTAQQKAHIKQELAFAQRYNLPANTVYQKFADELGMSAEAIQQQL</sequence>
<comment type="caution">
    <text evidence="1">The sequence shown here is derived from an EMBL/GenBank/DDBJ whole genome shotgun (WGS) entry which is preliminary data.</text>
</comment>
<evidence type="ECO:0000313" key="1">
    <source>
        <dbReference type="EMBL" id="MDE1465073.1"/>
    </source>
</evidence>
<name>A0ABT5UI06_9GAMM</name>
<accession>A0ABT5UI06</accession>